<dbReference type="PANTHER" id="PTHR37292">
    <property type="entry name" value="VNG6097C"/>
    <property type="match status" value="1"/>
</dbReference>
<evidence type="ECO:0000259" key="2">
    <source>
        <dbReference type="Pfam" id="PF03235"/>
    </source>
</evidence>
<evidence type="ECO:0000256" key="1">
    <source>
        <dbReference type="SAM" id="MobiDB-lite"/>
    </source>
</evidence>
<evidence type="ECO:0000313" key="3">
    <source>
        <dbReference type="EMBL" id="QUC08647.1"/>
    </source>
</evidence>
<sequence length="555" mass="62703">MSLDEQPRADLLAEPTARTYPLAQLVGMVREGVVRVPHFQRGLRWKKADAVALIDSVLRGFPIGSLLLWQRKAPAETVRLGEVTVEAPERTDARYVVDGQQRVTIFLNVFDPKHGLDGEFALVYDLRQQPPRVRARTRNDSGDHAIPLPVLFELPRLLRWVGEHPNYVDRIDEINTATQRLREFHVPVYEVRSEDDGVLREIYDRMNNAGKRLTRAEAFKGLFAPGESDSTATTFETIQDDIRVRLNWGQIDHDTILHAFLARRASDVYRDIHLEFRDDRRKGLDFPDENQEQAHQEALNSLELAIEFLCNIAGVPHFTFLAYRHLLVVLARFFAHFPEPSPRNINLLKRWYWRAALAGPGVMRGGTTGAVRTLASCIHPREESHSIQQLLDILPSGPGQRLHVNDFGSNRASGHIMLCALWNHKPLSPDTGEPFTRADLALEIGGGPTPSPVCPEVFSRIRLSGNTKSSLGNRVIMPGIPLENVRDVSAWDAVVRDSHFFGLGGFPERLVQEREQVLQGYIDKFLQERTGQGFDDSAPLASFDFDDDSSQDDAW</sequence>
<dbReference type="PANTHER" id="PTHR37292:SF2">
    <property type="entry name" value="DUF262 DOMAIN-CONTAINING PROTEIN"/>
    <property type="match status" value="1"/>
</dbReference>
<dbReference type="Proteomes" id="UP000678513">
    <property type="component" value="Chromosome"/>
</dbReference>
<gene>
    <name evidence="3" type="ORF">J5A65_02550</name>
</gene>
<reference evidence="3 4" key="1">
    <citation type="submission" date="2021-03" db="EMBL/GenBank/DDBJ databases">
        <title>Human Oral Microbial Genomes.</title>
        <authorList>
            <person name="Johnston C.D."/>
            <person name="Chen T."/>
            <person name="Dewhirst F.E."/>
        </authorList>
    </citation>
    <scope>NUCLEOTIDE SEQUENCE [LARGE SCALE GENOMIC DNA]</scope>
    <source>
        <strain evidence="3 4">DSMZ 100122</strain>
    </source>
</reference>
<dbReference type="RefSeq" id="WP_212324928.1">
    <property type="nucleotide sequence ID" value="NZ_AP024463.1"/>
</dbReference>
<feature type="compositionally biased region" description="Low complexity" evidence="1">
    <location>
        <begin position="534"/>
        <end position="543"/>
    </location>
</feature>
<accession>A0ABX7Y635</accession>
<protein>
    <submittedName>
        <fullName evidence="3">DUF262 domain-containing protein</fullName>
    </submittedName>
</protein>
<dbReference type="Pfam" id="PF03235">
    <property type="entry name" value="GmrSD_N"/>
    <property type="match status" value="1"/>
</dbReference>
<feature type="region of interest" description="Disordered" evidence="1">
    <location>
        <begin position="533"/>
        <end position="555"/>
    </location>
</feature>
<feature type="compositionally biased region" description="Acidic residues" evidence="1">
    <location>
        <begin position="544"/>
        <end position="555"/>
    </location>
</feature>
<feature type="domain" description="GmrSD restriction endonucleases N-terminal" evidence="2">
    <location>
        <begin position="23"/>
        <end position="223"/>
    </location>
</feature>
<dbReference type="InterPro" id="IPR004919">
    <property type="entry name" value="GmrSD_N"/>
</dbReference>
<keyword evidence="4" id="KW-1185">Reference proteome</keyword>
<name>A0ABX7Y635_9ACTN</name>
<evidence type="ECO:0000313" key="4">
    <source>
        <dbReference type="Proteomes" id="UP000678513"/>
    </source>
</evidence>
<proteinExistence type="predicted"/>
<dbReference type="EMBL" id="CP072384">
    <property type="protein sequence ID" value="QUC08647.1"/>
    <property type="molecule type" value="Genomic_DNA"/>
</dbReference>
<organism evidence="3 4">
    <name type="scientific">Arachnia rubra</name>
    <dbReference type="NCBI Taxonomy" id="1547448"/>
    <lineage>
        <taxon>Bacteria</taxon>
        <taxon>Bacillati</taxon>
        <taxon>Actinomycetota</taxon>
        <taxon>Actinomycetes</taxon>
        <taxon>Propionibacteriales</taxon>
        <taxon>Propionibacteriaceae</taxon>
        <taxon>Arachnia</taxon>
    </lineage>
</organism>